<keyword evidence="5" id="KW-1185">Reference proteome</keyword>
<dbReference type="Pfam" id="PF13692">
    <property type="entry name" value="Glyco_trans_1_4"/>
    <property type="match status" value="1"/>
</dbReference>
<gene>
    <name evidence="4" type="ORF">CKO28_23305</name>
</gene>
<keyword evidence="3" id="KW-0808">Transferase</keyword>
<proteinExistence type="inferred from homology"/>
<organism evidence="4 5">
    <name type="scientific">Rhodovibrio sodomensis</name>
    <dbReference type="NCBI Taxonomy" id="1088"/>
    <lineage>
        <taxon>Bacteria</taxon>
        <taxon>Pseudomonadati</taxon>
        <taxon>Pseudomonadota</taxon>
        <taxon>Alphaproteobacteria</taxon>
        <taxon>Rhodospirillales</taxon>
        <taxon>Rhodovibrionaceae</taxon>
        <taxon>Rhodovibrio</taxon>
    </lineage>
</organism>
<dbReference type="Proteomes" id="UP001296873">
    <property type="component" value="Unassembled WGS sequence"/>
</dbReference>
<dbReference type="EMBL" id="NRRL01000130">
    <property type="protein sequence ID" value="MBK1670944.1"/>
    <property type="molecule type" value="Genomic_DNA"/>
</dbReference>
<evidence type="ECO:0000313" key="4">
    <source>
        <dbReference type="EMBL" id="MBK1670944.1"/>
    </source>
</evidence>
<accession>A0ABS1DKC9</accession>
<evidence type="ECO:0000256" key="3">
    <source>
        <dbReference type="ARBA" id="ARBA00022679"/>
    </source>
</evidence>
<evidence type="ECO:0008006" key="6">
    <source>
        <dbReference type="Google" id="ProtNLM"/>
    </source>
</evidence>
<sequence>MRVGVFHPGAQNSWQRALAAQEAGALAWYLSSVQVLSDGPAMQLARALPGALGRGLARELGRRCCPALDPALLRRAGISELVEIALRRLGRARAGAAVNRWGNAGFARHVIARAMAEPVDLLWTHNDSALESFRWANARGIRCVLDQSIGHPAALADVLARDRARYPALYRNAPPLPDARALERADRELERADMVLVGSPFARDTLTARGLRADKIRLLAYGSDETIWGAPRSRPPRAGRPLEVLFAGTVQPRKGVGALIEAFAEIDPRCARLTLLGRLDVPRAALAPLAGRAVHRPPVPRREVARAMARADVLVLPSLFEGSAVVAYEAQAAGLALIQSAHTGLVVRPGVTGLLLPEVSAAAIRDAVRQLADDPGRLAGMQAAAAATPPRRWADYRADARALLGLGLGLGPGPGLGVPRPDPQRRDVAA</sequence>
<dbReference type="CDD" id="cd03801">
    <property type="entry name" value="GT4_PimA-like"/>
    <property type="match status" value="1"/>
</dbReference>
<dbReference type="PANTHER" id="PTHR12526">
    <property type="entry name" value="GLYCOSYLTRANSFERASE"/>
    <property type="match status" value="1"/>
</dbReference>
<dbReference type="PANTHER" id="PTHR12526:SF640">
    <property type="entry name" value="COLANIC ACID BIOSYNTHESIS GLYCOSYLTRANSFERASE WCAL-RELATED"/>
    <property type="match status" value="1"/>
</dbReference>
<dbReference type="Gene3D" id="3.40.50.2000">
    <property type="entry name" value="Glycogen Phosphorylase B"/>
    <property type="match status" value="1"/>
</dbReference>
<protein>
    <recommendedName>
        <fullName evidence="6">Glycosyl transferase family 1 domain-containing protein</fullName>
    </recommendedName>
</protein>
<keyword evidence="2" id="KW-0328">Glycosyltransferase</keyword>
<evidence type="ECO:0000256" key="1">
    <source>
        <dbReference type="ARBA" id="ARBA00009481"/>
    </source>
</evidence>
<evidence type="ECO:0000313" key="5">
    <source>
        <dbReference type="Proteomes" id="UP001296873"/>
    </source>
</evidence>
<comment type="caution">
    <text evidence="4">The sequence shown here is derived from an EMBL/GenBank/DDBJ whole genome shotgun (WGS) entry which is preliminary data.</text>
</comment>
<dbReference type="SUPFAM" id="SSF53756">
    <property type="entry name" value="UDP-Glycosyltransferase/glycogen phosphorylase"/>
    <property type="match status" value="1"/>
</dbReference>
<dbReference type="RefSeq" id="WP_200343393.1">
    <property type="nucleotide sequence ID" value="NZ_NRRL01000130.1"/>
</dbReference>
<comment type="similarity">
    <text evidence="1">Belongs to the glycosyltransferase group 1 family. Glycosyltransferase 4 subfamily.</text>
</comment>
<reference evidence="4 5" key="1">
    <citation type="journal article" date="2020" name="Microorganisms">
        <title>Osmotic Adaptation and Compatible Solute Biosynthesis of Phototrophic Bacteria as Revealed from Genome Analyses.</title>
        <authorList>
            <person name="Imhoff J.F."/>
            <person name="Rahn T."/>
            <person name="Kunzel S."/>
            <person name="Keller A."/>
            <person name="Neulinger S.C."/>
        </authorList>
    </citation>
    <scope>NUCLEOTIDE SEQUENCE [LARGE SCALE GENOMIC DNA]</scope>
    <source>
        <strain evidence="4 5">DSM 9895</strain>
    </source>
</reference>
<evidence type="ECO:0000256" key="2">
    <source>
        <dbReference type="ARBA" id="ARBA00022676"/>
    </source>
</evidence>
<name>A0ABS1DKC9_9PROT</name>